<keyword evidence="3" id="KW-0227">DNA damage</keyword>
<evidence type="ECO:0000256" key="7">
    <source>
        <dbReference type="ARBA" id="ARBA00022840"/>
    </source>
</evidence>
<dbReference type="InterPro" id="IPR013986">
    <property type="entry name" value="DExx_box_DNA_helicase_dom_sf"/>
</dbReference>
<dbReference type="InterPro" id="IPR014016">
    <property type="entry name" value="UvrD-like_ATP-bd"/>
</dbReference>
<reference evidence="12 13" key="1">
    <citation type="submission" date="2019-03" db="EMBL/GenBank/DDBJ databases">
        <title>Draft genome sequence data and analysis of a Fermenting Bacterium, Soehngenia longevitae strain 1933PT, isolated from petroleum reservoir in Azerbaijan.</title>
        <authorList>
            <person name="Grouzdev D.S."/>
            <person name="Bidzhieva S.K."/>
            <person name="Sokolova D.S."/>
            <person name="Tourova T.P."/>
            <person name="Poltaraus A.B."/>
            <person name="Nazina T.N."/>
        </authorList>
    </citation>
    <scope>NUCLEOTIDE SEQUENCE [LARGE SCALE GENOMIC DNA]</scope>
    <source>
        <strain evidence="12 13">1933P</strain>
    </source>
</reference>
<accession>A0A4Z0D7E5</accession>
<dbReference type="SUPFAM" id="SSF52540">
    <property type="entry name" value="P-loop containing nucleoside triphosphate hydrolases"/>
    <property type="match status" value="2"/>
</dbReference>
<dbReference type="EMBL" id="SRIB01000004">
    <property type="protein sequence ID" value="TFZ40790.1"/>
    <property type="molecule type" value="Genomic_DNA"/>
</dbReference>
<evidence type="ECO:0000313" key="13">
    <source>
        <dbReference type="Proteomes" id="UP000298381"/>
    </source>
</evidence>
<sequence length="1013" mass="118858">MFDRIISTIKMNKKVIYLAPSDELIEFVRGSLINKMGVLYNIDVITFDDLAMNIAMDFLEDREIISEESSLVILEEILKKLHDENKLTYFKEVYNKKGFFIKVLNEIRDLKDNNINYEDFYAKISFLSDEITYNKSIEFAEVYKEYSERIKELNLIDLNDLIPIAIENIDRTRFFNGVSMFIIDGYTDITISEELLLKAIKKNIDINYIYHLPLDIPFIRHFADGEILKFVRENGFEIVYDDYIKDSKFKELASELFESGKTNFKEIEIIDSPCIEDEIRQVAGRIKEICLQNNAIDLSKIALIIADKKVYEEKIFDVFSEYGIHIALSKTEKYTNIPFIRTLIAFLRLKTDRFNKDLLKEIASSPYIDLNSRDTISFILNNYYKGSETAKYLEDLSEQDVLIREIKDSFIAFDDKVSERLGLLKSEAKFLEYKIEIINLMNDLKLKERILDLYKNNYISFDLMTRDLKALFGFEDILNNLEKSHNYQNKEITYSEFIYILDSSLRDKIVTLDNKPSYGVKVLSPNVIRGTSYDYVFFMGLNEGVIPNITKYNGIYSEKEKELLNERKIKINNNQYEMKKEKLKFLFSIASATKALYLSYRTADEDGSYIAKSQFLDEIMHKIDMDSSSKQTRTMKNRFELNSIYSENEALTRYCITREQKIGNLLSGISSKELSNIMMAKSIEDKRNSEIYTEYDGKVDAKLLYKIFDDDKYSASKIMTYNKCHFKYFLEQGLKLGGWDEEIFSNLNIGNIYHDILADYYKKFIQRNPTYDEDEIENIANKAFVKYGLVLDDIFTKNTKQAILDRIKNFINIDIEFNEKINFRPFLIEQWFSVDDLVKNVQINGRIDRVDLEYINDKPTGRYVVYDYKISNTKALRDVLKGDAIQVVFYYYAVEKLLRSKGLNPDCVALVYYDITKTCDEKKPRFSGIIVEETRKMLNVDGRTNTVMKSNLEVVFSHVNNNFIDNSIKEINRGIFTLPNKCIYINNYGYNCDFQDICRYDEIASKNKREVLI</sequence>
<dbReference type="GO" id="GO:0006281">
    <property type="term" value="P:DNA repair"/>
    <property type="evidence" value="ECO:0007669"/>
    <property type="project" value="UniProtKB-KW"/>
</dbReference>
<evidence type="ECO:0000256" key="6">
    <source>
        <dbReference type="ARBA" id="ARBA00022839"/>
    </source>
</evidence>
<dbReference type="PANTHER" id="PTHR30591">
    <property type="entry name" value="RECBCD ENZYME SUBUNIT RECC"/>
    <property type="match status" value="1"/>
</dbReference>
<evidence type="ECO:0000259" key="10">
    <source>
        <dbReference type="Pfam" id="PF00580"/>
    </source>
</evidence>
<dbReference type="Pfam" id="PF12705">
    <property type="entry name" value="PDDEXK_1"/>
    <property type="match status" value="1"/>
</dbReference>
<evidence type="ECO:0000256" key="4">
    <source>
        <dbReference type="ARBA" id="ARBA00022801"/>
    </source>
</evidence>
<organism evidence="12 13">
    <name type="scientific">Soehngenia longivitae</name>
    <dbReference type="NCBI Taxonomy" id="2562294"/>
    <lineage>
        <taxon>Bacteria</taxon>
        <taxon>Bacillati</taxon>
        <taxon>Bacillota</taxon>
        <taxon>Tissierellia</taxon>
        <taxon>Tissierellales</taxon>
        <taxon>Tissierellaceae</taxon>
        <taxon>Soehngenia</taxon>
    </lineage>
</organism>
<keyword evidence="7" id="KW-0067">ATP-binding</keyword>
<evidence type="ECO:0000256" key="9">
    <source>
        <dbReference type="ARBA" id="ARBA00023204"/>
    </source>
</evidence>
<keyword evidence="6" id="KW-0269">Exonuclease</keyword>
<dbReference type="GO" id="GO:0003677">
    <property type="term" value="F:DNA binding"/>
    <property type="evidence" value="ECO:0007669"/>
    <property type="project" value="UniProtKB-KW"/>
</dbReference>
<evidence type="ECO:0000256" key="1">
    <source>
        <dbReference type="ARBA" id="ARBA00022722"/>
    </source>
</evidence>
<gene>
    <name evidence="12" type="ORF">E4100_04335</name>
</gene>
<feature type="domain" description="UvrD-like helicase ATP-binding" evidence="10">
    <location>
        <begin position="46"/>
        <end position="199"/>
    </location>
</feature>
<evidence type="ECO:0000256" key="2">
    <source>
        <dbReference type="ARBA" id="ARBA00022741"/>
    </source>
</evidence>
<evidence type="ECO:0000256" key="8">
    <source>
        <dbReference type="ARBA" id="ARBA00023125"/>
    </source>
</evidence>
<dbReference type="RefSeq" id="WP_135270816.1">
    <property type="nucleotide sequence ID" value="NZ_SRIB01000004.1"/>
</dbReference>
<dbReference type="Gene3D" id="3.40.50.300">
    <property type="entry name" value="P-loop containing nucleotide triphosphate hydrolases"/>
    <property type="match status" value="2"/>
</dbReference>
<dbReference type="GO" id="GO:0004527">
    <property type="term" value="F:exonuclease activity"/>
    <property type="evidence" value="ECO:0007669"/>
    <property type="project" value="UniProtKB-KW"/>
</dbReference>
<dbReference type="GO" id="GO:0005524">
    <property type="term" value="F:ATP binding"/>
    <property type="evidence" value="ECO:0007669"/>
    <property type="project" value="UniProtKB-KW"/>
</dbReference>
<dbReference type="OrthoDB" id="9758506at2"/>
<comment type="caution">
    <text evidence="12">The sequence shown here is derived from an EMBL/GenBank/DDBJ whole genome shotgun (WGS) entry which is preliminary data.</text>
</comment>
<dbReference type="PANTHER" id="PTHR30591:SF1">
    <property type="entry name" value="RECBCD ENZYME SUBUNIT RECC"/>
    <property type="match status" value="1"/>
</dbReference>
<dbReference type="GO" id="GO:0006310">
    <property type="term" value="P:DNA recombination"/>
    <property type="evidence" value="ECO:0007669"/>
    <property type="project" value="TreeGrafter"/>
</dbReference>
<feature type="domain" description="PD-(D/E)XK endonuclease-like" evidence="11">
    <location>
        <begin position="713"/>
        <end position="999"/>
    </location>
</feature>
<evidence type="ECO:0000313" key="12">
    <source>
        <dbReference type="EMBL" id="TFZ40790.1"/>
    </source>
</evidence>
<evidence type="ECO:0000256" key="5">
    <source>
        <dbReference type="ARBA" id="ARBA00022806"/>
    </source>
</evidence>
<keyword evidence="4" id="KW-0378">Hydrolase</keyword>
<dbReference type="AlphaFoldDB" id="A0A4Z0D7E5"/>
<dbReference type="GO" id="GO:0004386">
    <property type="term" value="F:helicase activity"/>
    <property type="evidence" value="ECO:0007669"/>
    <property type="project" value="UniProtKB-KW"/>
</dbReference>
<keyword evidence="2" id="KW-0547">Nucleotide-binding</keyword>
<dbReference type="InterPro" id="IPR038726">
    <property type="entry name" value="PDDEXK_AddAB-type"/>
</dbReference>
<dbReference type="Proteomes" id="UP000298381">
    <property type="component" value="Unassembled WGS sequence"/>
</dbReference>
<keyword evidence="9" id="KW-0234">DNA repair</keyword>
<evidence type="ECO:0000256" key="3">
    <source>
        <dbReference type="ARBA" id="ARBA00022763"/>
    </source>
</evidence>
<keyword evidence="8" id="KW-0238">DNA-binding</keyword>
<proteinExistence type="predicted"/>
<keyword evidence="5" id="KW-0347">Helicase</keyword>
<protein>
    <submittedName>
        <fullName evidence="12">Uncharacterized protein</fullName>
    </submittedName>
</protein>
<evidence type="ECO:0000259" key="11">
    <source>
        <dbReference type="Pfam" id="PF12705"/>
    </source>
</evidence>
<name>A0A4Z0D7E5_9FIRM</name>
<dbReference type="Gene3D" id="1.10.10.160">
    <property type="match status" value="1"/>
</dbReference>
<keyword evidence="13" id="KW-1185">Reference proteome</keyword>
<keyword evidence="1" id="KW-0540">Nuclease</keyword>
<dbReference type="Pfam" id="PF00580">
    <property type="entry name" value="UvrD-helicase"/>
    <property type="match status" value="1"/>
</dbReference>
<dbReference type="InterPro" id="IPR027417">
    <property type="entry name" value="P-loop_NTPase"/>
</dbReference>